<evidence type="ECO:0000256" key="3">
    <source>
        <dbReference type="ARBA" id="ARBA00022692"/>
    </source>
</evidence>
<protein>
    <submittedName>
        <fullName evidence="11">Putative abc a-pheromone efflux pump</fullName>
    </submittedName>
</protein>
<keyword evidence="6 8" id="KW-1133">Transmembrane helix</keyword>
<evidence type="ECO:0000313" key="12">
    <source>
        <dbReference type="Proteomes" id="UP000030854"/>
    </source>
</evidence>
<evidence type="ECO:0000256" key="6">
    <source>
        <dbReference type="ARBA" id="ARBA00022989"/>
    </source>
</evidence>
<dbReference type="GO" id="GO:0016020">
    <property type="term" value="C:membrane"/>
    <property type="evidence" value="ECO:0007669"/>
    <property type="project" value="UniProtKB-SubCell"/>
</dbReference>
<dbReference type="OMA" id="TFWACLT"/>
<dbReference type="PROSITE" id="PS50929">
    <property type="entry name" value="ABC_TM1F"/>
    <property type="match status" value="2"/>
</dbReference>
<keyword evidence="5" id="KW-0067">ATP-binding</keyword>
<feature type="transmembrane region" description="Helical" evidence="8">
    <location>
        <begin position="927"/>
        <end position="945"/>
    </location>
</feature>
<name>A0A0B1PB20_UNCNE</name>
<dbReference type="GO" id="GO:0016887">
    <property type="term" value="F:ATP hydrolysis activity"/>
    <property type="evidence" value="ECO:0007669"/>
    <property type="project" value="InterPro"/>
</dbReference>
<feature type="transmembrane region" description="Helical" evidence="8">
    <location>
        <begin position="807"/>
        <end position="830"/>
    </location>
</feature>
<feature type="domain" description="ABC transmembrane type-1" evidence="10">
    <location>
        <begin position="44"/>
        <end position="226"/>
    </location>
</feature>
<dbReference type="CDD" id="cd18578">
    <property type="entry name" value="ABC_6TM_Pgp_ABCB1_D2_like"/>
    <property type="match status" value="1"/>
</dbReference>
<evidence type="ECO:0000256" key="7">
    <source>
        <dbReference type="ARBA" id="ARBA00023136"/>
    </source>
</evidence>
<feature type="transmembrane region" description="Helical" evidence="8">
    <location>
        <begin position="957"/>
        <end position="975"/>
    </location>
</feature>
<keyword evidence="3 8" id="KW-0812">Transmembrane</keyword>
<dbReference type="SUPFAM" id="SSF52540">
    <property type="entry name" value="P-loop containing nucleoside triphosphate hydrolases"/>
    <property type="match status" value="2"/>
</dbReference>
<dbReference type="FunFam" id="3.40.50.300:FF:000604">
    <property type="entry name" value="ABC transporter B family member 28"/>
    <property type="match status" value="1"/>
</dbReference>
<comment type="caution">
    <text evidence="11">The sequence shown here is derived from an EMBL/GenBank/DDBJ whole genome shotgun (WGS) entry which is preliminary data.</text>
</comment>
<dbReference type="SUPFAM" id="SSF90123">
    <property type="entry name" value="ABC transporter transmembrane region"/>
    <property type="match status" value="2"/>
</dbReference>
<dbReference type="PANTHER" id="PTHR24221">
    <property type="entry name" value="ATP-BINDING CASSETTE SUB-FAMILY B"/>
    <property type="match status" value="1"/>
</dbReference>
<dbReference type="HOGENOM" id="CLU_000604_17_2_1"/>
<organism evidence="11 12">
    <name type="scientific">Uncinula necator</name>
    <name type="common">Grape powdery mildew</name>
    <dbReference type="NCBI Taxonomy" id="52586"/>
    <lineage>
        <taxon>Eukaryota</taxon>
        <taxon>Fungi</taxon>
        <taxon>Dikarya</taxon>
        <taxon>Ascomycota</taxon>
        <taxon>Pezizomycotina</taxon>
        <taxon>Leotiomycetes</taxon>
        <taxon>Erysiphales</taxon>
        <taxon>Erysiphaceae</taxon>
        <taxon>Erysiphe</taxon>
    </lineage>
</organism>
<dbReference type="Pfam" id="PF00005">
    <property type="entry name" value="ABC_tran"/>
    <property type="match status" value="2"/>
</dbReference>
<dbReference type="Gene3D" id="1.20.1560.10">
    <property type="entry name" value="ABC transporter type 1, transmembrane domain"/>
    <property type="match status" value="2"/>
</dbReference>
<keyword evidence="7 8" id="KW-0472">Membrane</keyword>
<dbReference type="AlphaFoldDB" id="A0A0B1PB20"/>
<dbReference type="GO" id="GO:0140359">
    <property type="term" value="F:ABC-type transporter activity"/>
    <property type="evidence" value="ECO:0007669"/>
    <property type="project" value="InterPro"/>
</dbReference>
<evidence type="ECO:0000259" key="10">
    <source>
        <dbReference type="PROSITE" id="PS50929"/>
    </source>
</evidence>
<sequence>MSSWIVHGERIAKEIRERTFTSLLNQEICFNYLRKLESVPLLIRLDTQIRELQLSASQPSGFIAYELFSLISSIGVALYHAWQLALLFLLIFLLMAFSFWFVSRFLESINREQEAYLIKASKSACTSIREIKTIKIHNAEEYELWQYKKKLKILAKRHITQAKINALQIAMSKFVVALYFIGGFWLGLYLTTHGKNPGDIIIAFYTTLAVMQSIEIVSSQWKFVAKGIAASNAVSSLLHESQTSKEYRDSSFLPNLESSNIELRGVSFSYPGNSDRYTLINTNFFFPAGKITYIVGKSGSGKSTIGMLISGIYNATKGEILIDGNSLEKIPLKWLYENITLVDQELLLFNESIYQNIAFGRLDSVCREDVINAGKIANLEKMLINLPNGLDNLVTKCGNSLSGGQRQRVVMSRARLRDSPILILDEATSALDQTSRKQLNNQILSWRAQKTTIIITHDLSQIRDEFIYVMDKGQVVQKGRLKKLAEEKNGIFASLLQTSKQNVNEHKFKAQEELLNFTGYSSAVANSHQASNIESNKIRPDKSCESTQILFNNSSRDTLSDTVLPKKNHSRNVSVESSLYESSPELKPKSFKQSINFPNKFSKWWRKFQKIKINSYLPKYEYEMLDRNIPAVIKKSQEYLPSSNYTDGQNDFLDKPHSHPDKFGLESYTITQILRVVLKSVWPTLSRKNKLQLALGVLSSFITASVIPIFAFFISNLMNIYKSTGNQQKEGAKWITALCMLVIIDFFSTYSSYYYLERVGQVWVNELRVKCLQNILAQPQEWIDDKRHSTSLLVQSLDRNAEEMRNLISRFFCPIFTTLWLLIISILWSLSIDWRLTIVALSCVPIICTGGVVFNWVTSKYEEKCNSMAENTSTIFVEAMMNIRMIRGFSLESFFEKKYKYSLALAYITGLDRSIYTGITYGFVSDAISFMTTALVVYYGTSLIIKDLLPLLSFYQIINLIFFGLGHSLATISLIPQVNSCKIAAAKISFLANLPYKPDFELKGTQSLVPLFPVVLRDLNFTYPRSASKVLSKINLTIKKSSFIVITGPSGSGKSTIATLLLGIYAPDESLMPSLSFAGIPIDKCHVASLRSSMAFVPQNPVLFPDTIYANIAYGHPPENYFANIKAVKQAAQDAGIAEFIDSLEKGFNTLIGEGGIGISRGQAQRIMIARAFFRCPAFLIMDEPTSALDTLSASHIRATIKKMRMRHNFSSSFPAPTLVIISHCVEMMALSDYIVVLDQGKIVECGNYQELRNKKNGLLKEITTEEV</sequence>
<dbReference type="EMBL" id="JNVN01000217">
    <property type="protein sequence ID" value="KHJ35882.1"/>
    <property type="molecule type" value="Genomic_DNA"/>
</dbReference>
<feature type="transmembrane region" description="Helical" evidence="8">
    <location>
        <begin position="693"/>
        <end position="714"/>
    </location>
</feature>
<evidence type="ECO:0000256" key="4">
    <source>
        <dbReference type="ARBA" id="ARBA00022741"/>
    </source>
</evidence>
<dbReference type="Proteomes" id="UP000030854">
    <property type="component" value="Unassembled WGS sequence"/>
</dbReference>
<evidence type="ECO:0000256" key="8">
    <source>
        <dbReference type="SAM" id="Phobius"/>
    </source>
</evidence>
<feature type="domain" description="ABC transmembrane type-1" evidence="10">
    <location>
        <begin position="694"/>
        <end position="980"/>
    </location>
</feature>
<dbReference type="InterPro" id="IPR003593">
    <property type="entry name" value="AAA+_ATPase"/>
</dbReference>
<keyword evidence="4" id="KW-0547">Nucleotide-binding</keyword>
<dbReference type="PROSITE" id="PS50893">
    <property type="entry name" value="ABC_TRANSPORTER_2"/>
    <property type="match status" value="2"/>
</dbReference>
<evidence type="ECO:0000256" key="1">
    <source>
        <dbReference type="ARBA" id="ARBA00004141"/>
    </source>
</evidence>
<feature type="transmembrane region" description="Helical" evidence="8">
    <location>
        <begin position="734"/>
        <end position="756"/>
    </location>
</feature>
<feature type="transmembrane region" description="Helical" evidence="8">
    <location>
        <begin position="85"/>
        <end position="102"/>
    </location>
</feature>
<comment type="subcellular location">
    <subcellularLocation>
        <location evidence="1">Membrane</location>
        <topology evidence="1">Multi-pass membrane protein</topology>
    </subcellularLocation>
</comment>
<dbReference type="InterPro" id="IPR039421">
    <property type="entry name" value="Type_1_exporter"/>
</dbReference>
<dbReference type="InterPro" id="IPR011527">
    <property type="entry name" value="ABC1_TM_dom"/>
</dbReference>
<dbReference type="Pfam" id="PF00664">
    <property type="entry name" value="ABC_membrane"/>
    <property type="match status" value="2"/>
</dbReference>
<dbReference type="GO" id="GO:0005737">
    <property type="term" value="C:cytoplasm"/>
    <property type="evidence" value="ECO:0007669"/>
    <property type="project" value="UniProtKB-ARBA"/>
</dbReference>
<feature type="domain" description="ABC transporter" evidence="9">
    <location>
        <begin position="261"/>
        <end position="497"/>
    </location>
</feature>
<feature type="domain" description="ABC transporter" evidence="9">
    <location>
        <begin position="1014"/>
        <end position="1265"/>
    </location>
</feature>
<evidence type="ECO:0000256" key="5">
    <source>
        <dbReference type="ARBA" id="ARBA00022840"/>
    </source>
</evidence>
<keyword evidence="2" id="KW-0813">Transport</keyword>
<dbReference type="SMART" id="SM00382">
    <property type="entry name" value="AAA"/>
    <property type="match status" value="2"/>
</dbReference>
<feature type="transmembrane region" description="Helical" evidence="8">
    <location>
        <begin position="166"/>
        <end position="188"/>
    </location>
</feature>
<dbReference type="InterPro" id="IPR027417">
    <property type="entry name" value="P-loop_NTPase"/>
</dbReference>
<proteinExistence type="predicted"/>
<dbReference type="InterPro" id="IPR036640">
    <property type="entry name" value="ABC1_TM_sf"/>
</dbReference>
<dbReference type="Gene3D" id="3.40.50.300">
    <property type="entry name" value="P-loop containing nucleotide triphosphate hydrolases"/>
    <property type="match status" value="2"/>
</dbReference>
<dbReference type="InterPro" id="IPR003439">
    <property type="entry name" value="ABC_transporter-like_ATP-bd"/>
</dbReference>
<dbReference type="STRING" id="52586.A0A0B1PB20"/>
<evidence type="ECO:0000313" key="11">
    <source>
        <dbReference type="EMBL" id="KHJ35882.1"/>
    </source>
</evidence>
<dbReference type="PANTHER" id="PTHR24221:SF288">
    <property type="entry name" value="P-LOOP CONTAINING NUCLEOSIDE TRIPHOSPHATE HYDROLASE PROTEIN"/>
    <property type="match status" value="1"/>
</dbReference>
<gene>
    <name evidence="11" type="ORF">EV44_g3075</name>
</gene>
<feature type="transmembrane region" description="Helical" evidence="8">
    <location>
        <begin position="836"/>
        <end position="858"/>
    </location>
</feature>
<evidence type="ECO:0000256" key="2">
    <source>
        <dbReference type="ARBA" id="ARBA00022448"/>
    </source>
</evidence>
<evidence type="ECO:0000259" key="9">
    <source>
        <dbReference type="PROSITE" id="PS50893"/>
    </source>
</evidence>
<reference evidence="11 12" key="1">
    <citation type="journal article" date="2014" name="BMC Genomics">
        <title>Adaptive genomic structural variation in the grape powdery mildew pathogen, Erysiphe necator.</title>
        <authorList>
            <person name="Jones L."/>
            <person name="Riaz S."/>
            <person name="Morales-Cruz A."/>
            <person name="Amrine K.C."/>
            <person name="McGuire B."/>
            <person name="Gubler W.D."/>
            <person name="Walker M.A."/>
            <person name="Cantu D."/>
        </authorList>
    </citation>
    <scope>NUCLEOTIDE SEQUENCE [LARGE SCALE GENOMIC DNA]</scope>
    <source>
        <strain evidence="12">c</strain>
    </source>
</reference>
<keyword evidence="12" id="KW-1185">Reference proteome</keyword>
<accession>A0A0B1PB20</accession>
<dbReference type="GO" id="GO:0005524">
    <property type="term" value="F:ATP binding"/>
    <property type="evidence" value="ECO:0007669"/>
    <property type="project" value="UniProtKB-KW"/>
</dbReference>